<accession>A0ABT7MMB6</accession>
<organism evidence="7 8">
    <name type="scientific">Exiguobacterium mexicanum</name>
    <dbReference type="NCBI Taxonomy" id="340146"/>
    <lineage>
        <taxon>Bacteria</taxon>
        <taxon>Bacillati</taxon>
        <taxon>Bacillota</taxon>
        <taxon>Bacilli</taxon>
        <taxon>Bacillales</taxon>
        <taxon>Bacillales Family XII. Incertae Sedis</taxon>
        <taxon>Exiguobacterium</taxon>
    </lineage>
</organism>
<keyword evidence="5 6" id="KW-0472">Membrane</keyword>
<dbReference type="NCBIfam" id="TIGR00765">
    <property type="entry name" value="yihY_not_rbn"/>
    <property type="match status" value="1"/>
</dbReference>
<keyword evidence="2" id="KW-1003">Cell membrane</keyword>
<feature type="transmembrane region" description="Helical" evidence="6">
    <location>
        <begin position="21"/>
        <end position="50"/>
    </location>
</feature>
<keyword evidence="3 6" id="KW-0812">Transmembrane</keyword>
<feature type="transmembrane region" description="Helical" evidence="6">
    <location>
        <begin position="128"/>
        <end position="151"/>
    </location>
</feature>
<evidence type="ECO:0000256" key="3">
    <source>
        <dbReference type="ARBA" id="ARBA00022692"/>
    </source>
</evidence>
<feature type="transmembrane region" description="Helical" evidence="6">
    <location>
        <begin position="80"/>
        <end position="100"/>
    </location>
</feature>
<comment type="subcellular location">
    <subcellularLocation>
        <location evidence="1">Cell membrane</location>
        <topology evidence="1">Multi-pass membrane protein</topology>
    </subcellularLocation>
</comment>
<gene>
    <name evidence="7" type="ORF">QR695_04885</name>
</gene>
<evidence type="ECO:0000256" key="2">
    <source>
        <dbReference type="ARBA" id="ARBA00022475"/>
    </source>
</evidence>
<sequence length="281" mass="32069">MLDRLIRLVIDVRHRFKDHHINDYSATLAFFWFLAIFPTFVLLFAVMAWFGIDDALLIEQIEILIPGSSVRDMLSIVYDVSGNINAGLVSIGAIIAVWSASNGTARLVKLTVFAYGETEARSYVVRRLIGLLTLIAFSVGAVILIVFHIFGREFVELMYTWFPRLEDFDRLATLTRYTVSTVILIFAFSMFYKIAPQQRVRFIETLPGAIFAVISWQMLSTGYSVYVDQFSMFGDTYGTIGIVILLQIWLYLTAATMLLGAEINAAWPDHMRRTRYKTHFP</sequence>
<feature type="transmembrane region" description="Helical" evidence="6">
    <location>
        <begin position="206"/>
        <end position="226"/>
    </location>
</feature>
<dbReference type="Pfam" id="PF03631">
    <property type="entry name" value="Virul_fac_BrkB"/>
    <property type="match status" value="1"/>
</dbReference>
<dbReference type="PANTHER" id="PTHR30213:SF0">
    <property type="entry name" value="UPF0761 MEMBRANE PROTEIN YIHY"/>
    <property type="match status" value="1"/>
</dbReference>
<keyword evidence="8" id="KW-1185">Reference proteome</keyword>
<dbReference type="PIRSF" id="PIRSF035875">
    <property type="entry name" value="RNase_BN"/>
    <property type="match status" value="1"/>
</dbReference>
<proteinExistence type="predicted"/>
<evidence type="ECO:0000256" key="6">
    <source>
        <dbReference type="SAM" id="Phobius"/>
    </source>
</evidence>
<dbReference type="PANTHER" id="PTHR30213">
    <property type="entry name" value="INNER MEMBRANE PROTEIN YHJD"/>
    <property type="match status" value="1"/>
</dbReference>
<comment type="caution">
    <text evidence="7">The sequence shown here is derived from an EMBL/GenBank/DDBJ whole genome shotgun (WGS) entry which is preliminary data.</text>
</comment>
<evidence type="ECO:0000256" key="1">
    <source>
        <dbReference type="ARBA" id="ARBA00004651"/>
    </source>
</evidence>
<name>A0ABT7MMB6_9BACL</name>
<evidence type="ECO:0000313" key="7">
    <source>
        <dbReference type="EMBL" id="MDL5376336.1"/>
    </source>
</evidence>
<evidence type="ECO:0000256" key="5">
    <source>
        <dbReference type="ARBA" id="ARBA00023136"/>
    </source>
</evidence>
<protein>
    <submittedName>
        <fullName evidence="7">YihY/virulence factor BrkB family protein</fullName>
    </submittedName>
</protein>
<dbReference type="Proteomes" id="UP001230807">
    <property type="component" value="Unassembled WGS sequence"/>
</dbReference>
<dbReference type="EMBL" id="JASWER010000003">
    <property type="protein sequence ID" value="MDL5376336.1"/>
    <property type="molecule type" value="Genomic_DNA"/>
</dbReference>
<keyword evidence="4 6" id="KW-1133">Transmembrane helix</keyword>
<feature type="transmembrane region" description="Helical" evidence="6">
    <location>
        <begin position="171"/>
        <end position="194"/>
    </location>
</feature>
<dbReference type="InterPro" id="IPR017039">
    <property type="entry name" value="Virul_fac_BrkB"/>
</dbReference>
<dbReference type="RefSeq" id="WP_286038226.1">
    <property type="nucleotide sequence ID" value="NZ_CP183077.1"/>
</dbReference>
<evidence type="ECO:0000313" key="8">
    <source>
        <dbReference type="Proteomes" id="UP001230807"/>
    </source>
</evidence>
<reference evidence="7 8" key="1">
    <citation type="submission" date="2023-06" db="EMBL/GenBank/DDBJ databases">
        <title>Influencing factors and mechanism of Cr(VI) reduction by facultative anaerobic Exiguobacterium sp. PY14.</title>
        <authorList>
            <person name="Zou L."/>
        </authorList>
    </citation>
    <scope>NUCLEOTIDE SEQUENCE [LARGE SCALE GENOMIC DNA]</scope>
    <source>
        <strain evidence="7 8">PY14</strain>
    </source>
</reference>
<evidence type="ECO:0000256" key="4">
    <source>
        <dbReference type="ARBA" id="ARBA00022989"/>
    </source>
</evidence>
<feature type="transmembrane region" description="Helical" evidence="6">
    <location>
        <begin position="238"/>
        <end position="267"/>
    </location>
</feature>